<protein>
    <submittedName>
        <fullName evidence="1">Uncharacterized protein</fullName>
    </submittedName>
</protein>
<comment type="caution">
    <text evidence="1">The sequence shown here is derived from an EMBL/GenBank/DDBJ whole genome shotgun (WGS) entry which is preliminary data.</text>
</comment>
<evidence type="ECO:0000313" key="2">
    <source>
        <dbReference type="Proteomes" id="UP001054837"/>
    </source>
</evidence>
<reference evidence="1 2" key="1">
    <citation type="submission" date="2021-06" db="EMBL/GenBank/DDBJ databases">
        <title>Caerostris darwini draft genome.</title>
        <authorList>
            <person name="Kono N."/>
            <person name="Arakawa K."/>
        </authorList>
    </citation>
    <scope>NUCLEOTIDE SEQUENCE [LARGE SCALE GENOMIC DNA]</scope>
</reference>
<dbReference type="EMBL" id="BPLQ01006428">
    <property type="protein sequence ID" value="GIY22267.1"/>
    <property type="molecule type" value="Genomic_DNA"/>
</dbReference>
<sequence length="120" mass="13846">MDIKPHTPFIPTFCPNYTIITEDVRKIALCKAFLQTLSIEQERSLYSFQRRIKEGSRTIELMTRESNDIELKLNTVEMKIAEALMVTEEAESEALQTVKENGTIKRKIIALKNDLAEQDK</sequence>
<dbReference type="Proteomes" id="UP001054837">
    <property type="component" value="Unassembled WGS sequence"/>
</dbReference>
<evidence type="ECO:0000313" key="1">
    <source>
        <dbReference type="EMBL" id="GIY22267.1"/>
    </source>
</evidence>
<name>A0AAV4RLP6_9ARAC</name>
<organism evidence="1 2">
    <name type="scientific">Caerostris darwini</name>
    <dbReference type="NCBI Taxonomy" id="1538125"/>
    <lineage>
        <taxon>Eukaryota</taxon>
        <taxon>Metazoa</taxon>
        <taxon>Ecdysozoa</taxon>
        <taxon>Arthropoda</taxon>
        <taxon>Chelicerata</taxon>
        <taxon>Arachnida</taxon>
        <taxon>Araneae</taxon>
        <taxon>Araneomorphae</taxon>
        <taxon>Entelegynae</taxon>
        <taxon>Araneoidea</taxon>
        <taxon>Araneidae</taxon>
        <taxon>Caerostris</taxon>
    </lineage>
</organism>
<proteinExistence type="predicted"/>
<accession>A0AAV4RLP6</accession>
<gene>
    <name evidence="1" type="primary">AVEN_160849_1</name>
    <name evidence="1" type="ORF">CDAR_374811</name>
</gene>
<dbReference type="AlphaFoldDB" id="A0AAV4RLP6"/>
<keyword evidence="2" id="KW-1185">Reference proteome</keyword>